<name>A0ABN8H3K9_9BACL</name>
<feature type="transmembrane region" description="Helical" evidence="1">
    <location>
        <begin position="31"/>
        <end position="50"/>
    </location>
</feature>
<evidence type="ECO:0000313" key="2">
    <source>
        <dbReference type="EMBL" id="CAH1226747.1"/>
    </source>
</evidence>
<keyword evidence="1" id="KW-1133">Transmembrane helix</keyword>
<gene>
    <name evidence="2" type="ORF">PAECIP111891_05988</name>
</gene>
<evidence type="ECO:0000256" key="1">
    <source>
        <dbReference type="SAM" id="Phobius"/>
    </source>
</evidence>
<dbReference type="RefSeq" id="WP_236292124.1">
    <property type="nucleotide sequence ID" value="NZ_CAKMMW010000027.1"/>
</dbReference>
<organism evidence="2 3">
    <name type="scientific">Paenibacillus allorhizoplanae</name>
    <dbReference type="NCBI Taxonomy" id="2905648"/>
    <lineage>
        <taxon>Bacteria</taxon>
        <taxon>Bacillati</taxon>
        <taxon>Bacillota</taxon>
        <taxon>Bacilli</taxon>
        <taxon>Bacillales</taxon>
        <taxon>Paenibacillaceae</taxon>
        <taxon>Paenibacillus</taxon>
    </lineage>
</organism>
<evidence type="ECO:0000313" key="3">
    <source>
        <dbReference type="Proteomes" id="UP000838821"/>
    </source>
</evidence>
<dbReference type="Proteomes" id="UP000838821">
    <property type="component" value="Unassembled WGS sequence"/>
</dbReference>
<proteinExistence type="predicted"/>
<sequence length="80" mass="9178">MSVKILLLLVIYVAIWIADRQKLKNLARREFFAYSAMLLLSLYLGISYAFSLKWMFLEEAAEALIGTPARRIIELLTVPS</sequence>
<keyword evidence="1" id="KW-0472">Membrane</keyword>
<keyword evidence="3" id="KW-1185">Reference proteome</keyword>
<reference evidence="2" key="1">
    <citation type="submission" date="2022-01" db="EMBL/GenBank/DDBJ databases">
        <authorList>
            <person name="Criscuolo A."/>
        </authorList>
    </citation>
    <scope>NUCLEOTIDE SEQUENCE</scope>
    <source>
        <strain evidence="2">CIP111891</strain>
    </source>
</reference>
<protein>
    <submittedName>
        <fullName evidence="2">Uncharacterized protein</fullName>
    </submittedName>
</protein>
<dbReference type="EMBL" id="CAKMMW010000027">
    <property type="protein sequence ID" value="CAH1226747.1"/>
    <property type="molecule type" value="Genomic_DNA"/>
</dbReference>
<keyword evidence="1" id="KW-0812">Transmembrane</keyword>
<accession>A0ABN8H3K9</accession>
<comment type="caution">
    <text evidence="2">The sequence shown here is derived from an EMBL/GenBank/DDBJ whole genome shotgun (WGS) entry which is preliminary data.</text>
</comment>